<dbReference type="EMBL" id="KI635736">
    <property type="protein sequence ID" value="ETB61208.1"/>
    <property type="molecule type" value="Genomic_DNA"/>
</dbReference>
<dbReference type="Pfam" id="PF06022">
    <property type="entry name" value="Cir_Bir_Yir"/>
    <property type="match status" value="1"/>
</dbReference>
<keyword evidence="1" id="KW-0812">Transmembrane</keyword>
<name>V7PSV6_PLAYE</name>
<evidence type="ECO:0000313" key="3">
    <source>
        <dbReference type="Proteomes" id="UP000018538"/>
    </source>
</evidence>
<dbReference type="NCBIfam" id="TIGR01590">
    <property type="entry name" value="yir-bir-cir_Pla"/>
    <property type="match status" value="1"/>
</dbReference>
<keyword evidence="1" id="KW-1133">Transmembrane helix</keyword>
<feature type="transmembrane region" description="Helical" evidence="1">
    <location>
        <begin position="277"/>
        <end position="295"/>
    </location>
</feature>
<evidence type="ECO:0000313" key="2">
    <source>
        <dbReference type="EMBL" id="ETB61208.1"/>
    </source>
</evidence>
<evidence type="ECO:0008006" key="4">
    <source>
        <dbReference type="Google" id="ProtNLM"/>
    </source>
</evidence>
<reference evidence="2 3" key="1">
    <citation type="submission" date="2013-11" db="EMBL/GenBank/DDBJ databases">
        <title>The Genome Sequence of Plasmodium yoelii 17X.</title>
        <authorList>
            <consortium name="The Broad Institute Genomics Platform"/>
            <consortium name="The Broad Institute Genome Sequencing Center for Infectious Disease"/>
            <person name="Neafsey D."/>
            <person name="Adams J."/>
            <person name="Walker B."/>
            <person name="Young S.K."/>
            <person name="Zeng Q."/>
            <person name="Gargeya S."/>
            <person name="Fitzgerald M."/>
            <person name="Haas B."/>
            <person name="Abouelleil A."/>
            <person name="Alvarado L."/>
            <person name="Chapman S.B."/>
            <person name="Gainer-Dewar J."/>
            <person name="Goldberg J."/>
            <person name="Griggs A."/>
            <person name="Gujja S."/>
            <person name="Hansen M."/>
            <person name="Howarth C."/>
            <person name="Imamovic A."/>
            <person name="Ireland A."/>
            <person name="Larimer J."/>
            <person name="McCowan C."/>
            <person name="Murphy C."/>
            <person name="Pearson M."/>
            <person name="Poon T.W."/>
            <person name="Priest M."/>
            <person name="Roberts A."/>
            <person name="Saif S."/>
            <person name="Shea T."/>
            <person name="Sykes S."/>
            <person name="Wortman J."/>
            <person name="Nusbaum C."/>
            <person name="Birren B."/>
        </authorList>
    </citation>
    <scope>NUCLEOTIDE SEQUENCE [LARGE SCALE GENOMIC DNA]</scope>
    <source>
        <strain evidence="2 3">17X</strain>
    </source>
</reference>
<dbReference type="Proteomes" id="UP000018538">
    <property type="component" value="Unassembled WGS sequence"/>
</dbReference>
<keyword evidence="1" id="KW-0472">Membrane</keyword>
<dbReference type="AlphaFoldDB" id="V7PSV6"/>
<sequence length="317" mass="37071">MTINNVCNEFNNLWKIFRDELNESGEYNFNSGRFKEYCPNSNCDTNINKINAGCLWLFNAFFGKFGISLDRDIYKDAVVCIMIWLSYKLNQKSENGIDTLKDFYSKHIEKNEKYIKSKIYNNKFEGYKNIIDKIMEYMDINISHMSKFYELLKLLCNMDTAYTKDNSTKFMQDSKKFVDEYGKLRDDDNNTDNSPYNKILLVFFNYYNKFEDFRLTIKTEMKRPTLSKEKTSKKVGVDVSNATKITESSNETDKSNIVATIPIPNTALSGSSLVNKLIIVLSIFGAISIFFGISYKYSLFGFRKRSQKQHLREKLKK</sequence>
<dbReference type="InterPro" id="IPR006477">
    <property type="entry name" value="Yir_bir_cir"/>
</dbReference>
<organism evidence="2 3">
    <name type="scientific">Plasmodium yoelii 17X</name>
    <dbReference type="NCBI Taxonomy" id="1323249"/>
    <lineage>
        <taxon>Eukaryota</taxon>
        <taxon>Sar</taxon>
        <taxon>Alveolata</taxon>
        <taxon>Apicomplexa</taxon>
        <taxon>Aconoidasida</taxon>
        <taxon>Haemosporida</taxon>
        <taxon>Plasmodiidae</taxon>
        <taxon>Plasmodium</taxon>
        <taxon>Plasmodium (Vinckeia)</taxon>
    </lineage>
</organism>
<proteinExistence type="predicted"/>
<accession>V7PSV6</accession>
<evidence type="ECO:0000256" key="1">
    <source>
        <dbReference type="SAM" id="Phobius"/>
    </source>
</evidence>
<keyword evidence="3" id="KW-1185">Reference proteome</keyword>
<protein>
    <recommendedName>
        <fullName evidence="4">YIR protein</fullName>
    </recommendedName>
</protein>
<gene>
    <name evidence="2" type="ORF">YYC_01147</name>
</gene>